<keyword evidence="5 8" id="KW-0378">Hydrolase</keyword>
<keyword evidence="9" id="KW-0732">Signal</keyword>
<dbReference type="NCBIfam" id="TIGR00345">
    <property type="entry name" value="GET3_arsA_TRC40"/>
    <property type="match status" value="1"/>
</dbReference>
<evidence type="ECO:0000259" key="10">
    <source>
        <dbReference type="Pfam" id="PF02374"/>
    </source>
</evidence>
<dbReference type="InterPro" id="IPR027542">
    <property type="entry name" value="ATPase_ArsA/GET3_euk"/>
</dbReference>
<reference evidence="11 12" key="1">
    <citation type="submission" date="2015-01" db="EMBL/GenBank/DDBJ databases">
        <title>Evolution of Trichinella species and genotypes.</title>
        <authorList>
            <person name="Korhonen P.K."/>
            <person name="Edoardo P."/>
            <person name="Giuseppe L.R."/>
            <person name="Gasser R.B."/>
        </authorList>
    </citation>
    <scope>NUCLEOTIDE SEQUENCE [LARGE SCALE GENOMIC DNA]</scope>
    <source>
        <strain evidence="11">ISS1980</strain>
    </source>
</reference>
<dbReference type="Proteomes" id="UP000054843">
    <property type="component" value="Unassembled WGS sequence"/>
</dbReference>
<dbReference type="CDD" id="cd02035">
    <property type="entry name" value="ArsA"/>
    <property type="match status" value="1"/>
</dbReference>
<dbReference type="Gene3D" id="3.40.50.300">
    <property type="entry name" value="P-loop containing nucleotide triphosphate hydrolases"/>
    <property type="match status" value="1"/>
</dbReference>
<dbReference type="Pfam" id="PF02374">
    <property type="entry name" value="ArsA_ATPase"/>
    <property type="match status" value="1"/>
</dbReference>
<organism evidence="11 12">
    <name type="scientific">Trichinella papuae</name>
    <dbReference type="NCBI Taxonomy" id="268474"/>
    <lineage>
        <taxon>Eukaryota</taxon>
        <taxon>Metazoa</taxon>
        <taxon>Ecdysozoa</taxon>
        <taxon>Nematoda</taxon>
        <taxon>Enoplea</taxon>
        <taxon>Dorylaimia</taxon>
        <taxon>Trichinellida</taxon>
        <taxon>Trichinellidae</taxon>
        <taxon>Trichinella</taxon>
    </lineage>
</organism>
<dbReference type="InterPro" id="IPR025723">
    <property type="entry name" value="ArsA/GET3_ATPase-like"/>
</dbReference>
<keyword evidence="8" id="KW-0862">Zinc</keyword>
<comment type="function">
    <text evidence="8">ATPase required for the post-translational delivery of tail-anchored (TA) proteins to the endoplasmic reticulum. Recognizes and selectively binds the transmembrane domain of TA proteins in the cytosol. This complex then targets to the endoplasmic reticulum by membrane-bound receptors, where the tail-anchored protein is released for insertion. This process is regulated by ATP binding and hydrolysis. ATP binding drives the homodimer towards the closed dimer state, facilitating recognition of newly synthesized TA membrane proteins. ATP hydrolysis is required for insertion. Subsequently, the homodimer reverts towards the open dimer state, lowering its affinity for the membrane-bound receptor, and returning it to the cytosol to initiate a new round of targeting.</text>
</comment>
<comment type="similarity">
    <text evidence="1 8">Belongs to the arsA ATPase family.</text>
</comment>
<feature type="binding site" evidence="8">
    <location>
        <position position="560"/>
    </location>
    <ligand>
        <name>Zn(2+)</name>
        <dbReference type="ChEBI" id="CHEBI:29105"/>
        <note>ligand shared between dimeric partners</note>
    </ligand>
</feature>
<feature type="domain" description="ArsA/GET3 Anion-transporting ATPase-like" evidence="10">
    <location>
        <begin position="305"/>
        <end position="606"/>
    </location>
</feature>
<evidence type="ECO:0000256" key="7">
    <source>
        <dbReference type="ARBA" id="ARBA00022840"/>
    </source>
</evidence>
<keyword evidence="8" id="KW-0479">Metal-binding</keyword>
<dbReference type="InterPro" id="IPR016300">
    <property type="entry name" value="ATPase_ArsA/GET3"/>
</dbReference>
<gene>
    <name evidence="11" type="primary">asna1</name>
    <name evidence="11" type="ORF">T10_2233</name>
</gene>
<name>A0A0V1N5Z3_9BILA</name>
<dbReference type="PANTHER" id="PTHR10803:SF3">
    <property type="entry name" value="ATPASE GET3"/>
    <property type="match status" value="1"/>
</dbReference>
<sequence>MLLLWIIATLFTVWMHQAAGITETMELIEMNLEIIKSAENYTTERKLPTYYKPRLYAGILKEIVDIDAQIKHGRILSDYKIVNAKDNNTYFVCKNEKCFSCLKSLLKKMHVILKDSADKGEINELWNAFKLNRTLLPCFYENMEETRCQTNNQFTKQELSEFVKNITSKRLLTCEEQNRKYNSTLTSRSKRTAKSTEQDRDIECVENKVIHDSSARYGSLCNYCVGVRNFGNQYSPRLMIEKYCKTEGSTFFNGHGRCYTLRTPVHIFRSNQSTILYEAYENEENSSQIKMKPIRSETAMLKSLKWIFVGGKGGVGKTTLSCSLGIQLAKVRRRVLIVSTDPAHNISDAFSQKFTKTPTQVEGVENLFAMEIDPVVVNNAYSEDAMEDDNVLAQGRSILVDLASSFPGIDEAMSFGEVMKLIQDMNFDVVIFDTAPTGHTLRLLSLPDVVEKGIRTFMRLRRTFNPLARQIGSMFGMPEVDSNISQKIDDIYPSIQQISAQFKDREKTTFVCVCIAEFLSVYETERLIQELCKLQIDTHNVIVNQLLYPDKAEEFKCRMCAARHRIQSKYLAEIEDLYSDFHIIKLPLQEREVRGVEDLSKFSENLLIPKKLELLTPENL</sequence>
<dbReference type="SUPFAM" id="SSF52540">
    <property type="entry name" value="P-loop containing nucleoside triphosphate hydrolases"/>
    <property type="match status" value="1"/>
</dbReference>
<dbReference type="FunFam" id="3.40.50.300:FF:000235">
    <property type="entry name" value="ATPase ASNA1"/>
    <property type="match status" value="1"/>
</dbReference>
<evidence type="ECO:0000256" key="2">
    <source>
        <dbReference type="ARBA" id="ARBA00022448"/>
    </source>
</evidence>
<evidence type="ECO:0000256" key="8">
    <source>
        <dbReference type="HAMAP-Rule" id="MF_03112"/>
    </source>
</evidence>
<feature type="signal peptide" evidence="9">
    <location>
        <begin position="1"/>
        <end position="20"/>
    </location>
</feature>
<evidence type="ECO:0000256" key="9">
    <source>
        <dbReference type="SAM" id="SignalP"/>
    </source>
</evidence>
<evidence type="ECO:0000313" key="11">
    <source>
        <dbReference type="EMBL" id="KRZ79433.1"/>
    </source>
</evidence>
<feature type="binding site" evidence="8">
    <location>
        <position position="517"/>
    </location>
    <ligand>
        <name>ATP</name>
        <dbReference type="ChEBI" id="CHEBI:30616"/>
    </ligand>
</feature>
<evidence type="ECO:0000313" key="12">
    <source>
        <dbReference type="Proteomes" id="UP000054843"/>
    </source>
</evidence>
<evidence type="ECO:0000256" key="3">
    <source>
        <dbReference type="ARBA" id="ARBA00022490"/>
    </source>
</evidence>
<feature type="active site" evidence="8">
    <location>
        <position position="341"/>
    </location>
</feature>
<feature type="binding site" evidence="8">
    <location>
        <position position="557"/>
    </location>
    <ligand>
        <name>Zn(2+)</name>
        <dbReference type="ChEBI" id="CHEBI:29105"/>
        <note>ligand shared between dimeric partners</note>
    </ligand>
</feature>
<comment type="subunit">
    <text evidence="8">Homodimer.</text>
</comment>
<dbReference type="GO" id="GO:0016887">
    <property type="term" value="F:ATP hydrolysis activity"/>
    <property type="evidence" value="ECO:0007669"/>
    <property type="project" value="InterPro"/>
</dbReference>
<keyword evidence="12" id="KW-1185">Reference proteome</keyword>
<dbReference type="AlphaFoldDB" id="A0A0V1N5Z3"/>
<dbReference type="STRING" id="268474.A0A0V1N5Z3"/>
<protein>
    <recommendedName>
        <fullName evidence="8">ATPase ASNA1 homolog</fullName>
        <ecNumber evidence="8">3.6.-.-</ecNumber>
    </recommendedName>
    <alternativeName>
        <fullName evidence="8">Arsenical pump-driving ATPase homolog</fullName>
    </alternativeName>
    <alternativeName>
        <fullName evidence="8">Arsenite-stimulated ATPase</fullName>
    </alternativeName>
</protein>
<dbReference type="GO" id="GO:0005524">
    <property type="term" value="F:ATP binding"/>
    <property type="evidence" value="ECO:0007669"/>
    <property type="project" value="UniProtKB-UniRule"/>
</dbReference>
<accession>A0A0V1N5Z3</accession>
<evidence type="ECO:0000256" key="6">
    <source>
        <dbReference type="ARBA" id="ARBA00022824"/>
    </source>
</evidence>
<evidence type="ECO:0000256" key="5">
    <source>
        <dbReference type="ARBA" id="ARBA00022801"/>
    </source>
</evidence>
<dbReference type="EC" id="3.6.-.-" evidence="8"/>
<keyword evidence="4 8" id="KW-0547">Nucleotide-binding</keyword>
<feature type="binding site" evidence="8">
    <location>
        <position position="544"/>
    </location>
    <ligand>
        <name>ATP</name>
        <dbReference type="ChEBI" id="CHEBI:30616"/>
    </ligand>
</feature>
<dbReference type="HAMAP" id="MF_03112">
    <property type="entry name" value="Asna1_Get3"/>
    <property type="match status" value="1"/>
</dbReference>
<dbReference type="EMBL" id="JYDO01000006">
    <property type="protein sequence ID" value="KRZ79433.1"/>
    <property type="molecule type" value="Genomic_DNA"/>
</dbReference>
<dbReference type="GO" id="GO:0046872">
    <property type="term" value="F:metal ion binding"/>
    <property type="evidence" value="ECO:0007669"/>
    <property type="project" value="UniProtKB-KW"/>
</dbReference>
<keyword evidence="6 8" id="KW-0256">Endoplasmic reticulum</keyword>
<feature type="binding site" evidence="8">
    <location>
        <begin position="312"/>
        <end position="319"/>
    </location>
    <ligand>
        <name>ATP</name>
        <dbReference type="ChEBI" id="CHEBI:30616"/>
    </ligand>
</feature>
<keyword evidence="7 8" id="KW-0067">ATP-binding</keyword>
<comment type="caution">
    <text evidence="11">The sequence shown here is derived from an EMBL/GenBank/DDBJ whole genome shotgun (WGS) entry which is preliminary data.</text>
</comment>
<feature type="chain" id="PRO_5006883171" description="ATPase ASNA1 homolog" evidence="9">
    <location>
        <begin position="21"/>
        <end position="620"/>
    </location>
</feature>
<evidence type="ECO:0000256" key="4">
    <source>
        <dbReference type="ARBA" id="ARBA00022741"/>
    </source>
</evidence>
<evidence type="ECO:0000256" key="1">
    <source>
        <dbReference type="ARBA" id="ARBA00011040"/>
    </source>
</evidence>
<keyword evidence="2 8" id="KW-0813">Transport</keyword>
<dbReference type="GO" id="GO:0043529">
    <property type="term" value="C:GET complex"/>
    <property type="evidence" value="ECO:0007669"/>
    <property type="project" value="TreeGrafter"/>
</dbReference>
<dbReference type="GO" id="GO:0071816">
    <property type="term" value="P:tail-anchored membrane protein insertion into ER membrane"/>
    <property type="evidence" value="ECO:0007669"/>
    <property type="project" value="TreeGrafter"/>
</dbReference>
<keyword evidence="3 8" id="KW-0963">Cytoplasm</keyword>
<dbReference type="OrthoDB" id="1770at2759"/>
<proteinExistence type="inferred from homology"/>
<comment type="subcellular location">
    <subcellularLocation>
        <location evidence="8">Cytoplasm</location>
    </subcellularLocation>
    <subcellularLocation>
        <location evidence="8">Endoplasmic reticulum</location>
    </subcellularLocation>
</comment>
<dbReference type="PANTHER" id="PTHR10803">
    <property type="entry name" value="ARSENICAL PUMP-DRIVING ATPASE ARSENITE-TRANSLOCATING ATPASE"/>
    <property type="match status" value="1"/>
</dbReference>
<dbReference type="InterPro" id="IPR027417">
    <property type="entry name" value="P-loop_NTPase"/>
</dbReference>